<evidence type="ECO:0000313" key="2">
    <source>
        <dbReference type="Proteomes" id="UP001230649"/>
    </source>
</evidence>
<dbReference type="EMBL" id="JASBWS010000002">
    <property type="protein sequence ID" value="KAJ9117146.1"/>
    <property type="molecule type" value="Genomic_DNA"/>
</dbReference>
<dbReference type="Proteomes" id="UP001230649">
    <property type="component" value="Unassembled WGS sequence"/>
</dbReference>
<protein>
    <submittedName>
        <fullName evidence="1">Uncharacterized protein</fullName>
    </submittedName>
</protein>
<sequence length="990" mass="105089">MSGLKPPMTPVSMGSLPTPTAHVLPSPSKSGLGAASSTLTNTSGTSPYRNSNSQLSASQKLRPEHAVVFVFDATYLTREMFFKVTAKGGSLEGIMRRLVENGKQALRAQKHLEGISAAKTASNAVNVDGGGDQGKGKGRANEDEGFEPYRDFIIALPLLLGYFKSARDLSPEMSSAGPLAGIKFGFDDNVPSGTSGDQDWLEEFGIAVSAEEESVKAESKPVALPSNDGSTQCLLKGMVAALELFDIQSHHPFVVPDFTGNKSTKGTTPSPFPAGKQLAGASALTPQTRPSPLLSALHLTPTSSRIPRRSGQSGVDETGRTDTYLIVFAGKDPHYVGEFPSVQSKPNGPDSARSTRINTLKDPTSDVLTGLPSPSPSPEEKRSRSDVKAAAIAPRTLRQTVRENRCRIYDGFGWEQVLEAVCRRDVAFGWVILQSEDVATTGDAEDGVLAKLFEALKERPQGKRRAFRVEGPWWTAKDGEKAMFKGLNAARMVKPEIETKIAADTEKNANEQDMANEAKRFKADAAAAAAAARVGTPTGLPFPSPVIPSVPGQPGSASGNNLTPQQMAALQQARAQALLQRQQAALQRSTLANANSVPNNIGQNPAPGNGTSAEQARNINQLKQATLATTAPVAGAGAQGLPATQGILHMQALQHELIRQQQAQLQAKQQQQLKSLPQAASATGDTQNAGPNAVSANNPVKSLSGPSVRPQGPPMNARPAGEIVIWKGKISTQPSRFQQDAKARDAAPSVAALISTKNGKADDFLPAQWPTGYLTITGARKLDVLELQNMARKGICRFVEFRPFVEDGGDVAKNAFMVQQFANKLANSALQRVANDEIEKMFIYHFGPLQGGGVVLVPHRGQPNAPYRLLGACFFTSPIPATLGPLPVAKPADQAQKGIPGQATPPIPAQASMGMMNPMGKPSMLGLQPPAQIRPPMPVSQAPPIPMNNAPMPMSNPSAMESSLNDLTPEQIQMLMNQLQQMQGDGSLMT</sequence>
<accession>A0ACC2X266</accession>
<gene>
    <name evidence="1" type="ORF">QFC20_000289</name>
</gene>
<comment type="caution">
    <text evidence="1">The sequence shown here is derived from an EMBL/GenBank/DDBJ whole genome shotgun (WGS) entry which is preliminary data.</text>
</comment>
<reference evidence="1" key="1">
    <citation type="submission" date="2023-04" db="EMBL/GenBank/DDBJ databases">
        <title>Draft Genome sequencing of Naganishia species isolated from polar environments using Oxford Nanopore Technology.</title>
        <authorList>
            <person name="Leo P."/>
            <person name="Venkateswaran K."/>
        </authorList>
    </citation>
    <scope>NUCLEOTIDE SEQUENCE</scope>
    <source>
        <strain evidence="1">MNA-CCFEE 5262</strain>
    </source>
</reference>
<name>A0ACC2X266_9TREE</name>
<evidence type="ECO:0000313" key="1">
    <source>
        <dbReference type="EMBL" id="KAJ9117146.1"/>
    </source>
</evidence>
<proteinExistence type="predicted"/>
<organism evidence="1 2">
    <name type="scientific">Naganishia adeliensis</name>
    <dbReference type="NCBI Taxonomy" id="92952"/>
    <lineage>
        <taxon>Eukaryota</taxon>
        <taxon>Fungi</taxon>
        <taxon>Dikarya</taxon>
        <taxon>Basidiomycota</taxon>
        <taxon>Agaricomycotina</taxon>
        <taxon>Tremellomycetes</taxon>
        <taxon>Filobasidiales</taxon>
        <taxon>Filobasidiaceae</taxon>
        <taxon>Naganishia</taxon>
    </lineage>
</organism>
<keyword evidence="2" id="KW-1185">Reference proteome</keyword>